<protein>
    <submittedName>
        <fullName evidence="6">PAS domain S-box protein</fullName>
    </submittedName>
</protein>
<dbReference type="PANTHER" id="PTHR34236">
    <property type="entry name" value="DIMETHYL SULFOXIDE REDUCTASE TRANSCRIPTIONAL ACTIVATOR"/>
    <property type="match status" value="1"/>
</dbReference>
<dbReference type="CDD" id="cd00130">
    <property type="entry name" value="PAS"/>
    <property type="match status" value="2"/>
</dbReference>
<dbReference type="AlphaFoldDB" id="A0A4S3TKG9"/>
<dbReference type="SUPFAM" id="SSF55781">
    <property type="entry name" value="GAF domain-like"/>
    <property type="match status" value="1"/>
</dbReference>
<dbReference type="InterPro" id="IPR036388">
    <property type="entry name" value="WH-like_DNA-bd_sf"/>
</dbReference>
<dbReference type="Pfam" id="PF15915">
    <property type="entry name" value="BAT"/>
    <property type="match status" value="1"/>
</dbReference>
<dbReference type="Gene3D" id="3.30.450.40">
    <property type="match status" value="1"/>
</dbReference>
<dbReference type="Gene3D" id="3.30.450.20">
    <property type="entry name" value="PAS domain"/>
    <property type="match status" value="2"/>
</dbReference>
<dbReference type="Pfam" id="PF04967">
    <property type="entry name" value="HTH_10"/>
    <property type="match status" value="1"/>
</dbReference>
<keyword evidence="1" id="KW-0805">Transcription regulation</keyword>
<keyword evidence="2" id="KW-0804">Transcription</keyword>
<feature type="domain" description="PAS" evidence="4">
    <location>
        <begin position="186"/>
        <end position="248"/>
    </location>
</feature>
<feature type="region of interest" description="Disordered" evidence="3">
    <location>
        <begin position="1"/>
        <end position="52"/>
    </location>
</feature>
<evidence type="ECO:0000313" key="7">
    <source>
        <dbReference type="Proteomes" id="UP000318864"/>
    </source>
</evidence>
<evidence type="ECO:0000256" key="3">
    <source>
        <dbReference type="SAM" id="MobiDB-lite"/>
    </source>
</evidence>
<keyword evidence="7" id="KW-1185">Reference proteome</keyword>
<dbReference type="NCBIfam" id="TIGR00229">
    <property type="entry name" value="sensory_box"/>
    <property type="match status" value="2"/>
</dbReference>
<dbReference type="PROSITE" id="PS50112">
    <property type="entry name" value="PAS"/>
    <property type="match status" value="2"/>
</dbReference>
<accession>A0A4S3TKG9</accession>
<gene>
    <name evidence="6" type="ORF">D8Y22_11960</name>
</gene>
<dbReference type="InterPro" id="IPR000700">
    <property type="entry name" value="PAS-assoc_C"/>
</dbReference>
<dbReference type="InterPro" id="IPR007050">
    <property type="entry name" value="HTH_bacterioopsin"/>
</dbReference>
<dbReference type="Pfam" id="PF08448">
    <property type="entry name" value="PAS_4"/>
    <property type="match status" value="2"/>
</dbReference>
<evidence type="ECO:0000259" key="5">
    <source>
        <dbReference type="PROSITE" id="PS50113"/>
    </source>
</evidence>
<dbReference type="PANTHER" id="PTHR34236:SF1">
    <property type="entry name" value="DIMETHYL SULFOXIDE REDUCTASE TRANSCRIPTIONAL ACTIVATOR"/>
    <property type="match status" value="1"/>
</dbReference>
<dbReference type="EMBL" id="RBZW01000030">
    <property type="protein sequence ID" value="THE64622.1"/>
    <property type="molecule type" value="Genomic_DNA"/>
</dbReference>
<dbReference type="InterPro" id="IPR003018">
    <property type="entry name" value="GAF"/>
</dbReference>
<dbReference type="InterPro" id="IPR029016">
    <property type="entry name" value="GAF-like_dom_sf"/>
</dbReference>
<dbReference type="SMART" id="SM00091">
    <property type="entry name" value="PAS"/>
    <property type="match status" value="2"/>
</dbReference>
<organism evidence="6 7">
    <name type="scientific">Salinadaptatus halalkaliphilus</name>
    <dbReference type="NCBI Taxonomy" id="2419781"/>
    <lineage>
        <taxon>Archaea</taxon>
        <taxon>Methanobacteriati</taxon>
        <taxon>Methanobacteriota</taxon>
        <taxon>Stenosarchaea group</taxon>
        <taxon>Halobacteria</taxon>
        <taxon>Halobacteriales</taxon>
        <taxon>Natrialbaceae</taxon>
        <taxon>Salinadaptatus</taxon>
    </lineage>
</organism>
<dbReference type="InterPro" id="IPR031803">
    <property type="entry name" value="BAT_GAF/HTH-assoc"/>
</dbReference>
<dbReference type="SUPFAM" id="SSF55785">
    <property type="entry name" value="PYP-like sensor domain (PAS domain)"/>
    <property type="match status" value="2"/>
</dbReference>
<proteinExistence type="predicted"/>
<feature type="domain" description="PAC" evidence="5">
    <location>
        <begin position="368"/>
        <end position="420"/>
    </location>
</feature>
<feature type="domain" description="PAS" evidence="4">
    <location>
        <begin position="288"/>
        <end position="333"/>
    </location>
</feature>
<dbReference type="Gene3D" id="1.10.10.10">
    <property type="entry name" value="Winged helix-like DNA-binding domain superfamily/Winged helix DNA-binding domain"/>
    <property type="match status" value="1"/>
</dbReference>
<reference evidence="6 7" key="1">
    <citation type="submission" date="2018-10" db="EMBL/GenBank/DDBJ databases">
        <title>Natronolimnobius sp. XQ-INN 246 isolated from Inner Mongolia Autonomous Region of China.</title>
        <authorList>
            <person name="Xue Q."/>
        </authorList>
    </citation>
    <scope>NUCLEOTIDE SEQUENCE [LARGE SCALE GENOMIC DNA]</scope>
    <source>
        <strain evidence="6 7">XQ-INN 246</strain>
    </source>
</reference>
<feature type="compositionally biased region" description="Basic and acidic residues" evidence="3">
    <location>
        <begin position="1"/>
        <end position="21"/>
    </location>
</feature>
<dbReference type="Proteomes" id="UP000318864">
    <property type="component" value="Unassembled WGS sequence"/>
</dbReference>
<evidence type="ECO:0000259" key="4">
    <source>
        <dbReference type="PROSITE" id="PS50112"/>
    </source>
</evidence>
<sequence length="816" mass="90841">MVEQNRQRGDEEGEKSNHAESVETGSVTWRDTFVSEEPTQESAGTADDGHGLGELEARRELRSRTKALEALTRANDLFVGLSAPVDESVRTLVTELPQWFQHPETIEVRMRVGNDLFETDGFQRTGDPLTAEARTRTGTAVSMTAVCTDQRPDTGEREWLPPERELVEALVSLVKEGIDRWEIDSLKSVSDGIAVLDSNLNYTYVNQQAAQLLGQDSEELRGECVWDVFPEAADTIAEEKIQTTLDTQSSTSFERYNAEKEQWVEARVHPSNDGVIIVFSEITDRKVVERELDHVLEATPVGIVLLNAEGDITRANTRAEELLGLSRHKMDGKEYDHPDWDIWDEAGNPIPRDDHPITRVFETGETITGFTHGITLPDGSERWLSSNVAPIKTEDGSTEQIIVALEDVTVTKRLEQLIETFHPVNEILNSATDEEETKQAICELLTDTREYQYVRISEHTPGTAPTESDLQEGTGAVAANESVPLPIQSQTEIAPAEVAVETGDVQVVTRNRTDSRFDRWRAYTLDQGFQGGAIVPLQHRGRVYDLLVLYTDRGEAFGSREQTLLTTLGKRIGQVLHSLETERILHADTVAELTFESTDPASFFVSASEQLGCTIEIRDTIPASDEMLVHYASVRDASLDAFSDIAESADWTTQVRQIRHTEDPPGGDVEIGLRRQSLAQTLVTEGAVVTTDTVTDGRAEVVCEVPLGTDIGSLVTRVQESFPETTLVSKREYTPAAKPDAHAVGRMLGDIFETELTDRQQQVLRAAMYGGYFHSPRRSTATEIADALSLTQSTFSYHLRNAQQTLFERLFDRLQR</sequence>
<evidence type="ECO:0000256" key="1">
    <source>
        <dbReference type="ARBA" id="ARBA00023015"/>
    </source>
</evidence>
<dbReference type="InterPro" id="IPR013656">
    <property type="entry name" value="PAS_4"/>
</dbReference>
<dbReference type="Pfam" id="PF13185">
    <property type="entry name" value="GAF_2"/>
    <property type="match status" value="1"/>
</dbReference>
<comment type="caution">
    <text evidence="6">The sequence shown here is derived from an EMBL/GenBank/DDBJ whole genome shotgun (WGS) entry which is preliminary data.</text>
</comment>
<evidence type="ECO:0000313" key="6">
    <source>
        <dbReference type="EMBL" id="THE64622.1"/>
    </source>
</evidence>
<dbReference type="InterPro" id="IPR000014">
    <property type="entry name" value="PAS"/>
</dbReference>
<dbReference type="InterPro" id="IPR035965">
    <property type="entry name" value="PAS-like_dom_sf"/>
</dbReference>
<name>A0A4S3TKG9_9EURY</name>
<dbReference type="PROSITE" id="PS50113">
    <property type="entry name" value="PAC"/>
    <property type="match status" value="1"/>
</dbReference>
<evidence type="ECO:0000256" key="2">
    <source>
        <dbReference type="ARBA" id="ARBA00023163"/>
    </source>
</evidence>